<evidence type="ECO:0000313" key="2">
    <source>
        <dbReference type="EMBL" id="QQX23842.1"/>
    </source>
</evidence>
<keyword evidence="1" id="KW-0812">Transmembrane</keyword>
<proteinExistence type="predicted"/>
<feature type="transmembrane region" description="Helical" evidence="1">
    <location>
        <begin position="7"/>
        <end position="26"/>
    </location>
</feature>
<dbReference type="RefSeq" id="WP_107920221.1">
    <property type="nucleotide sequence ID" value="NZ_CP066701.1"/>
</dbReference>
<protein>
    <recommendedName>
        <fullName evidence="4">DUF5050 domain-containing protein</fullName>
    </recommendedName>
</protein>
<dbReference type="Proteomes" id="UP000595512">
    <property type="component" value="Chromosome"/>
</dbReference>
<dbReference type="KEGG" id="hspo:JGZ69_13300"/>
<dbReference type="AlphaFoldDB" id="A0AB37HBW6"/>
<reference evidence="2 3" key="1">
    <citation type="submission" date="2020-12" db="EMBL/GenBank/DDBJ databases">
        <title>Taxonomic evaluation of the Bacillus sporothermodurans group of bacteria based on whole genome sequences.</title>
        <authorList>
            <person name="Fiedler G."/>
            <person name="Herbstmann A.-D."/>
            <person name="Doll E."/>
            <person name="Wenning M."/>
            <person name="Brinks E."/>
            <person name="Kabisch J."/>
            <person name="Breitenwieser F."/>
            <person name="Lappann M."/>
            <person name="Boehnlein C."/>
            <person name="Franz C."/>
        </authorList>
    </citation>
    <scope>NUCLEOTIDE SEQUENCE [LARGE SCALE GENOMIC DNA]</scope>
    <source>
        <strain evidence="2 3">DSM 10599</strain>
    </source>
</reference>
<organism evidence="2 3">
    <name type="scientific">Heyndrickxia sporothermodurans</name>
    <dbReference type="NCBI Taxonomy" id="46224"/>
    <lineage>
        <taxon>Bacteria</taxon>
        <taxon>Bacillati</taxon>
        <taxon>Bacillota</taxon>
        <taxon>Bacilli</taxon>
        <taxon>Bacillales</taxon>
        <taxon>Bacillaceae</taxon>
        <taxon>Heyndrickxia</taxon>
    </lineage>
</organism>
<evidence type="ECO:0000313" key="3">
    <source>
        <dbReference type="Proteomes" id="UP000595512"/>
    </source>
</evidence>
<gene>
    <name evidence="2" type="ORF">JGZ69_13300</name>
</gene>
<dbReference type="Gene3D" id="2.130.10.120">
    <property type="entry name" value="Prolyl oligopeptidase, N-terminal domain"/>
    <property type="match status" value="1"/>
</dbReference>
<keyword evidence="1" id="KW-0472">Membrane</keyword>
<dbReference type="SUPFAM" id="SSF69322">
    <property type="entry name" value="Tricorn protease domain 2"/>
    <property type="match status" value="1"/>
</dbReference>
<evidence type="ECO:0000256" key="1">
    <source>
        <dbReference type="SAM" id="Phobius"/>
    </source>
</evidence>
<keyword evidence="1" id="KW-1133">Transmembrane helix</keyword>
<accession>A0AB37HBW6</accession>
<name>A0AB37HBW6_9BACI</name>
<evidence type="ECO:0008006" key="4">
    <source>
        <dbReference type="Google" id="ProtNLM"/>
    </source>
</evidence>
<dbReference type="EMBL" id="CP066701">
    <property type="protein sequence ID" value="QQX23842.1"/>
    <property type="molecule type" value="Genomic_DNA"/>
</dbReference>
<sequence>MKRRKLYLLIILLVLIVIAFYGIRLFQSKSSSATNSKSLQKTQIYDKDLNVNINLPYKEISSYDSYGDNVYLSAADKSPSGMANKIIQYNRKTKKTVQLFTTKFDSSSVQGVKANGRWLTWVDSDDFGDQKNIYIMNTKTKEIKPVTKENDKSIKNEFPVLADNHIAWIYYDQKKNQSYVMLRDLNSHSNKIIFNLKTHTLENAFLSIQKGKLLFTDIRGGKGYCYIYDISKQKLERFKSPHKKIGWGELLNDHQIVYLAFFSNSFADNKLVLYDTRTMKAKEFSSKYMEVNRLRVDASNHVFVGMGGDRYFHKFQIDNNLIKKQGKINDKDIFDMTANNGVI</sequence>